<dbReference type="RefSeq" id="WP_322421594.1">
    <property type="nucleotide sequence ID" value="NZ_JAXQNN010000003.1"/>
</dbReference>
<comment type="caution">
    <text evidence="4">The sequence shown here is derived from an EMBL/GenBank/DDBJ whole genome shotgun (WGS) entry which is preliminary data.</text>
</comment>
<dbReference type="Pfam" id="PF13455">
    <property type="entry name" value="MUG113"/>
    <property type="match status" value="1"/>
</dbReference>
<keyword evidence="2" id="KW-0812">Transmembrane</keyword>
<keyword evidence="2" id="KW-1133">Transmembrane helix</keyword>
<gene>
    <name evidence="4" type="ORF">UFB30_10280</name>
</gene>
<proteinExistence type="predicted"/>
<name>A0ABU5KMX6_9BACL</name>
<keyword evidence="2" id="KW-0472">Membrane</keyword>
<organism evidence="4 5">
    <name type="scientific">Jeotgalibacillus haloalkalitolerans</name>
    <dbReference type="NCBI Taxonomy" id="3104292"/>
    <lineage>
        <taxon>Bacteria</taxon>
        <taxon>Bacillati</taxon>
        <taxon>Bacillota</taxon>
        <taxon>Bacilli</taxon>
        <taxon>Bacillales</taxon>
        <taxon>Caryophanaceae</taxon>
        <taxon>Jeotgalibacillus</taxon>
    </lineage>
</organism>
<dbReference type="Pfam" id="PF13250">
    <property type="entry name" value="SNIPE"/>
    <property type="match status" value="1"/>
</dbReference>
<accession>A0ABU5KMX6</accession>
<dbReference type="SMART" id="SM00974">
    <property type="entry name" value="T5orf172"/>
    <property type="match status" value="1"/>
</dbReference>
<reference evidence="4 5" key="1">
    <citation type="submission" date="2023-12" db="EMBL/GenBank/DDBJ databases">
        <title>Jeotgalibacillus haloalkaliphilus sp. nov., a novel salt-tolerant bacteria, isolated from the estuary of the Fenhe River into the Yellow River.</title>
        <authorList>
            <person name="Li Y."/>
        </authorList>
    </citation>
    <scope>NUCLEOTIDE SEQUENCE [LARGE SCALE GENOMIC DNA]</scope>
    <source>
        <strain evidence="4 5">HH7-29</strain>
    </source>
</reference>
<sequence length="512" mass="60323">MYKEKWYYSAWFISLLMAMWFLVLPLAAAITLLIFRQRELKEARLEWEKSGFEDYSKIKQSTDQLKTELDSLLARKQLILAELEEFSPYKDDVELKQKLKQHNEQLENEKETLVNQLQMLKDFKELEEKHKETESSLNELLTSKEQVSETVDILKSEIVDLEDEISMQSFGFYKPKYGFETSELYQTALQDLRNEQKKLVKEKRATNHSTEWTISNDKKKGREFILDTVKLILRAFNNECDNVISKVKFNNVEASEKRILKIFSEVNKLTDMQHVSITTEYLNLKLKELNLKYEFEQKKQEEKEEQAAIREQMREEAKALKELEKAKEKVEKEEKHFTLALEKAQLQLAEANPGEQDKLLDKIRELEKQLALTQKNKEDVLYRTQNTRAGYVYIISNIGSFGENVYKIGMTRRLEPLDRVKELGDASVPFLFDVHAMIFSDDAPTLENALHRTFTHRRVNLINERKEFFNVSLTEIETVVKENHNKTIQFTKLAIAEEYRQSAQMVKELVNA</sequence>
<evidence type="ECO:0000256" key="1">
    <source>
        <dbReference type="SAM" id="Coils"/>
    </source>
</evidence>
<feature type="coiled-coil region" evidence="1">
    <location>
        <begin position="286"/>
        <end position="383"/>
    </location>
</feature>
<evidence type="ECO:0000259" key="3">
    <source>
        <dbReference type="SMART" id="SM00974"/>
    </source>
</evidence>
<keyword evidence="1" id="KW-0175">Coiled coil</keyword>
<feature type="coiled-coil region" evidence="1">
    <location>
        <begin position="89"/>
        <end position="209"/>
    </location>
</feature>
<evidence type="ECO:0000256" key="2">
    <source>
        <dbReference type="SAM" id="Phobius"/>
    </source>
</evidence>
<evidence type="ECO:0000313" key="4">
    <source>
        <dbReference type="EMBL" id="MDZ5712612.1"/>
    </source>
</evidence>
<dbReference type="Proteomes" id="UP001292084">
    <property type="component" value="Unassembled WGS sequence"/>
</dbReference>
<dbReference type="InterPro" id="IPR018306">
    <property type="entry name" value="Phage_T5_Orf172_DNA-bd"/>
</dbReference>
<evidence type="ECO:0000313" key="5">
    <source>
        <dbReference type="Proteomes" id="UP001292084"/>
    </source>
</evidence>
<feature type="transmembrane region" description="Helical" evidence="2">
    <location>
        <begin position="6"/>
        <end position="35"/>
    </location>
</feature>
<dbReference type="EMBL" id="JAXQNN010000003">
    <property type="protein sequence ID" value="MDZ5712612.1"/>
    <property type="molecule type" value="Genomic_DNA"/>
</dbReference>
<protein>
    <submittedName>
        <fullName evidence="4">DUF4041 domain-containing protein</fullName>
    </submittedName>
</protein>
<feature type="domain" description="Bacteriophage T5 Orf172 DNA-binding" evidence="3">
    <location>
        <begin position="400"/>
        <end position="483"/>
    </location>
</feature>
<keyword evidence="5" id="KW-1185">Reference proteome</keyword>
<dbReference type="InterPro" id="IPR025280">
    <property type="entry name" value="SNIPE"/>
</dbReference>